<proteinExistence type="inferred from homology"/>
<evidence type="ECO:0000259" key="2">
    <source>
        <dbReference type="Pfam" id="PF00899"/>
    </source>
</evidence>
<dbReference type="Proteomes" id="UP001164718">
    <property type="component" value="Chromosome"/>
</dbReference>
<dbReference type="NCBIfam" id="NF009123">
    <property type="entry name" value="PRK12475.1"/>
    <property type="match status" value="1"/>
</dbReference>
<name>A0A9E8LX93_9BACI</name>
<dbReference type="InterPro" id="IPR000594">
    <property type="entry name" value="ThiF_NAD_FAD-bd"/>
</dbReference>
<keyword evidence="3" id="KW-0548">Nucleotidyltransferase</keyword>
<dbReference type="GO" id="GO:0005737">
    <property type="term" value="C:cytoplasm"/>
    <property type="evidence" value="ECO:0007669"/>
    <property type="project" value="TreeGrafter"/>
</dbReference>
<dbReference type="GO" id="GO:0042292">
    <property type="term" value="F:URM1 activating enzyme activity"/>
    <property type="evidence" value="ECO:0007669"/>
    <property type="project" value="TreeGrafter"/>
</dbReference>
<dbReference type="GO" id="GO:0002143">
    <property type="term" value="P:tRNA wobble position uridine thiolation"/>
    <property type="evidence" value="ECO:0007669"/>
    <property type="project" value="TreeGrafter"/>
</dbReference>
<comment type="similarity">
    <text evidence="1">Belongs to the HesA/MoeB/ThiF family.</text>
</comment>
<gene>
    <name evidence="3" type="ORF">OE104_12305</name>
</gene>
<dbReference type="GO" id="GO:0032447">
    <property type="term" value="P:protein urmylation"/>
    <property type="evidence" value="ECO:0007669"/>
    <property type="project" value="TreeGrafter"/>
</dbReference>
<feature type="domain" description="THIF-type NAD/FAD binding fold" evidence="2">
    <location>
        <begin position="5"/>
        <end position="241"/>
    </location>
</feature>
<evidence type="ECO:0000313" key="3">
    <source>
        <dbReference type="EMBL" id="WAA11352.1"/>
    </source>
</evidence>
<keyword evidence="4" id="KW-1185">Reference proteome</keyword>
<dbReference type="GO" id="GO:0004792">
    <property type="term" value="F:thiosulfate-cyanide sulfurtransferase activity"/>
    <property type="evidence" value="ECO:0007669"/>
    <property type="project" value="TreeGrafter"/>
</dbReference>
<dbReference type="KEGG" id="faf:OE104_12305"/>
<evidence type="ECO:0000313" key="4">
    <source>
        <dbReference type="Proteomes" id="UP001164718"/>
    </source>
</evidence>
<evidence type="ECO:0000256" key="1">
    <source>
        <dbReference type="ARBA" id="ARBA00009919"/>
    </source>
</evidence>
<dbReference type="AlphaFoldDB" id="A0A9E8LX93"/>
<dbReference type="SUPFAM" id="SSF69572">
    <property type="entry name" value="Activating enzymes of the ubiquitin-like proteins"/>
    <property type="match status" value="1"/>
</dbReference>
<dbReference type="PANTHER" id="PTHR10953">
    <property type="entry name" value="UBIQUITIN-ACTIVATING ENZYME E1"/>
    <property type="match status" value="1"/>
</dbReference>
<sequence length="336" mass="38083">MNDRYERQIRFKPIGQAGQEKLKNKHILLVGCGALGSTNAENFVRAGIGKLTIIDRDYVELSNLQRQTLFTEKDCAMQVPKAIAAKNQLLEVNSTIHIDAYVMEATRTTLPPLLRGVDLIIDATDNFDTRFLINDLAHKYNIPWIMGSCVGSTGMSYTIIPGQSPCLQCLLDATPTISQTCDINGIISPAVQMVCAHQTAEALKLLVEDRKALRTKLVTFDLWNNHYQMINVSRAKKNHCPTCGNHPLYPQLSFEEQTKTEVLCGRNTVQIRSNRAYDIDQLKEQLERIGRVKKNDYLLSVEYEQYRLVFFRDGRTLIHGTNSKETAKQLFYKLIG</sequence>
<accession>A0A9E8LX93</accession>
<dbReference type="FunFam" id="3.40.50.720:FF:000080">
    <property type="entry name" value="Thiazole biosynthesis adenylyltransferase ThiF"/>
    <property type="match status" value="1"/>
</dbReference>
<organism evidence="3 4">
    <name type="scientific">Fervidibacillus albus</name>
    <dbReference type="NCBI Taxonomy" id="2980026"/>
    <lineage>
        <taxon>Bacteria</taxon>
        <taxon>Bacillati</taxon>
        <taxon>Bacillota</taxon>
        <taxon>Bacilli</taxon>
        <taxon>Bacillales</taxon>
        <taxon>Bacillaceae</taxon>
        <taxon>Fervidibacillus</taxon>
    </lineage>
</organism>
<dbReference type="Pfam" id="PF00899">
    <property type="entry name" value="ThiF"/>
    <property type="match status" value="1"/>
</dbReference>
<dbReference type="EMBL" id="CP106878">
    <property type="protein sequence ID" value="WAA11352.1"/>
    <property type="molecule type" value="Genomic_DNA"/>
</dbReference>
<dbReference type="GO" id="GO:0016779">
    <property type="term" value="F:nucleotidyltransferase activity"/>
    <property type="evidence" value="ECO:0007669"/>
    <property type="project" value="UniProtKB-KW"/>
</dbReference>
<dbReference type="InterPro" id="IPR035985">
    <property type="entry name" value="Ubiquitin-activating_enz"/>
</dbReference>
<dbReference type="Gene3D" id="3.40.50.720">
    <property type="entry name" value="NAD(P)-binding Rossmann-like Domain"/>
    <property type="match status" value="1"/>
</dbReference>
<dbReference type="CDD" id="cd00757">
    <property type="entry name" value="ThiF_MoeB_HesA_family"/>
    <property type="match status" value="1"/>
</dbReference>
<dbReference type="RefSeq" id="WP_275419173.1">
    <property type="nucleotide sequence ID" value="NZ_CP106878.1"/>
</dbReference>
<keyword evidence="3" id="KW-0808">Transferase</keyword>
<dbReference type="PANTHER" id="PTHR10953:SF102">
    <property type="entry name" value="ADENYLYLTRANSFERASE AND SULFURTRANSFERASE MOCS3"/>
    <property type="match status" value="1"/>
</dbReference>
<protein>
    <submittedName>
        <fullName evidence="3">MoeB/ThiF family adenylyltransferase</fullName>
    </submittedName>
</protein>
<dbReference type="InterPro" id="IPR045886">
    <property type="entry name" value="ThiF/MoeB/HesA"/>
</dbReference>
<reference evidence="3" key="1">
    <citation type="submission" date="2022-09" db="EMBL/GenBank/DDBJ databases">
        <title>Complete Genomes of Fervidibacillus albus and Fervidibacillus halotolerans isolated from tidal flat sediments.</title>
        <authorList>
            <person name="Kwon K.K."/>
            <person name="Yang S.-H."/>
            <person name="Park M.J."/>
            <person name="Oh H.-M."/>
        </authorList>
    </citation>
    <scope>NUCLEOTIDE SEQUENCE</scope>
    <source>
        <strain evidence="3">MEBiC13591</strain>
    </source>
</reference>